<dbReference type="PROSITE" id="PS51283">
    <property type="entry name" value="DUSP"/>
    <property type="match status" value="1"/>
</dbReference>
<dbReference type="PROSITE" id="PS50235">
    <property type="entry name" value="USP_3"/>
    <property type="match status" value="1"/>
</dbReference>
<keyword evidence="11" id="KW-1185">Reference proteome</keyword>
<evidence type="ECO:0000256" key="5">
    <source>
        <dbReference type="ARBA" id="ARBA00022786"/>
    </source>
</evidence>
<comment type="similarity">
    <text evidence="2">Belongs to the peptidase C19 family.</text>
</comment>
<evidence type="ECO:0000256" key="4">
    <source>
        <dbReference type="ARBA" id="ARBA00022670"/>
    </source>
</evidence>
<protein>
    <recommendedName>
        <fullName evidence="3">ubiquitinyl hydrolase 1</fullName>
        <ecNumber evidence="3">3.4.19.12</ecNumber>
    </recommendedName>
</protein>
<feature type="domain" description="DUSP" evidence="9">
    <location>
        <begin position="124"/>
        <end position="269"/>
    </location>
</feature>
<dbReference type="InterPro" id="IPR018200">
    <property type="entry name" value="USP_CS"/>
</dbReference>
<dbReference type="GO" id="GO:0006508">
    <property type="term" value="P:proteolysis"/>
    <property type="evidence" value="ECO:0007669"/>
    <property type="project" value="UniProtKB-KW"/>
</dbReference>
<dbReference type="InterPro" id="IPR006615">
    <property type="entry name" value="Pept_C19_DUSP"/>
</dbReference>
<evidence type="ECO:0000256" key="3">
    <source>
        <dbReference type="ARBA" id="ARBA00012759"/>
    </source>
</evidence>
<comment type="caution">
    <text evidence="10">The sequence shown here is derived from an EMBL/GenBank/DDBJ whole genome shotgun (WGS) entry which is preliminary data.</text>
</comment>
<dbReference type="SMART" id="SM00695">
    <property type="entry name" value="DUSP"/>
    <property type="match status" value="1"/>
</dbReference>
<dbReference type="InterPro" id="IPR050185">
    <property type="entry name" value="Ub_carboxyl-term_hydrolase"/>
</dbReference>
<dbReference type="Pfam" id="PF00443">
    <property type="entry name" value="UCH"/>
    <property type="match status" value="1"/>
</dbReference>
<evidence type="ECO:0000256" key="1">
    <source>
        <dbReference type="ARBA" id="ARBA00000707"/>
    </source>
</evidence>
<comment type="catalytic activity">
    <reaction evidence="1">
        <text>Thiol-dependent hydrolysis of ester, thioester, amide, peptide and isopeptide bonds formed by the C-terminal Gly of ubiquitin (a 76-residue protein attached to proteins as an intracellular targeting signal).</text>
        <dbReference type="EC" id="3.4.19.12"/>
    </reaction>
</comment>
<dbReference type="PANTHER" id="PTHR21646">
    <property type="entry name" value="UBIQUITIN CARBOXYL-TERMINAL HYDROLASE"/>
    <property type="match status" value="1"/>
</dbReference>
<evidence type="ECO:0000256" key="2">
    <source>
        <dbReference type="ARBA" id="ARBA00009085"/>
    </source>
</evidence>
<sequence>MEKIQELVDSQNFQEAIDQLSILLENELPSPKVETLQVLNRILSLSTKRQDLQIAILRLAKFENSERYCELILNLARLYIDLGQLNAAQQELENLRKINNQYIKCILQGFDRMFNQKKQDLQKEDQWEQFQLLEKEEKDLDYFYQDGLFSYLIPASWFQKWRLYVKNEDPIDVEDPIVSLNVSKLRQLLNLNEDSINEEIEINPGPIDSSRLLQIKWNLLPDITQQKQYLNYVLRNDLREGVDFVHVSGKVFKYFENIYGAFVVKRLIVKQEEQDKVIVDLIPRVINIMILENQLQEASLSMNGFEQVQEMTRKLKVNKGFNNSNELKWWKFKDLQSQMDWISMIQKGTFIKSIKGRELDMKMKVDDLNLTIEDILICEIKQGKSWQLVAEINDIKQKEQNVSELYAKFGISNIPRALPDSRRGMTGLQNLGNTCFMNAALQCLSNTYEFTQYMVYNQFAQHLNPNNVLGTKGFLASSYAELMKSMWFANYSSVSAIDLKKVIGKFAPQFYGYGQQDSHEFLSYLLDGLHEDLNRILNKPIVTDIEITNESDQQASEKFWVNYTLRNQSKIQELMVGQYKSTLVCPICSRISKTFDPFMSLSLPIPNFQTFQASLYFIYEDSDNISAKIFLQLSSDMTGLDILKQLENILNISHKRMNMLLIKEHQIQERVTYDKGAKWINEHHGILFVQEVISNMQNLQPNQINVDFYYVAKSTRIYEDDKILSFPRQVVIDKNSTFQQLYGIIYSKFRIHLTLAVKELTSKEFLIRDEFLNLPRPKSLGETIQEFAILVQNQLQPFTLRFKDKQFDKSSKRELQFNDNLTIDIPGQNLAIEVIISDYLVKNIQILKLQRCKEFPLNDTRSQQIRKGEYDLEDCLRAFTKEEILGQGDEWYCNKCKKHVQASKKMEIYRAPQILIIHLKRFKTNRISNLGNFYFSNGTQKITSLVQFAHELNLNNYVLSKQAGDNQNYIYDLYGVDNHYGGIGGGHYTAYAYNSVLNKWIDYNDSNARTTSSNVVSEAAYLLFYRRRDSEKCQMFK</sequence>
<name>A0A8S1KIZ0_9CILI</name>
<evidence type="ECO:0000256" key="7">
    <source>
        <dbReference type="ARBA" id="ARBA00022807"/>
    </source>
</evidence>
<dbReference type="EMBL" id="CAJJDN010000008">
    <property type="protein sequence ID" value="CAD8054281.1"/>
    <property type="molecule type" value="Genomic_DNA"/>
</dbReference>
<evidence type="ECO:0000313" key="11">
    <source>
        <dbReference type="Proteomes" id="UP000692954"/>
    </source>
</evidence>
<dbReference type="PROSITE" id="PS00972">
    <property type="entry name" value="USP_1"/>
    <property type="match status" value="1"/>
</dbReference>
<keyword evidence="4" id="KW-0645">Protease</keyword>
<proteinExistence type="inferred from homology"/>
<dbReference type="InterPro" id="IPR001394">
    <property type="entry name" value="Peptidase_C19_UCH"/>
</dbReference>
<keyword evidence="7" id="KW-0788">Thiol protease</keyword>
<gene>
    <name evidence="10" type="ORF">PSON_ATCC_30995.1.T0080181</name>
</gene>
<dbReference type="PROSITE" id="PS00973">
    <property type="entry name" value="USP_2"/>
    <property type="match status" value="1"/>
</dbReference>
<evidence type="ECO:0000259" key="9">
    <source>
        <dbReference type="PROSITE" id="PS51283"/>
    </source>
</evidence>
<dbReference type="EC" id="3.4.19.12" evidence="3"/>
<dbReference type="PANTHER" id="PTHR21646:SF24">
    <property type="entry name" value="UBIQUITIN CARBOXYL-TERMINAL HYDROLASE"/>
    <property type="match status" value="1"/>
</dbReference>
<dbReference type="GO" id="GO:0004843">
    <property type="term" value="F:cysteine-type deubiquitinase activity"/>
    <property type="evidence" value="ECO:0007669"/>
    <property type="project" value="UniProtKB-EC"/>
</dbReference>
<feature type="domain" description="USP" evidence="8">
    <location>
        <begin position="426"/>
        <end position="1028"/>
    </location>
</feature>
<reference evidence="10" key="1">
    <citation type="submission" date="2021-01" db="EMBL/GenBank/DDBJ databases">
        <authorList>
            <consortium name="Genoscope - CEA"/>
            <person name="William W."/>
        </authorList>
    </citation>
    <scope>NUCLEOTIDE SEQUENCE</scope>
</reference>
<dbReference type="OrthoDB" id="292964at2759"/>
<evidence type="ECO:0000259" key="8">
    <source>
        <dbReference type="PROSITE" id="PS50235"/>
    </source>
</evidence>
<keyword evidence="6" id="KW-0378">Hydrolase</keyword>
<dbReference type="InterPro" id="IPR028889">
    <property type="entry name" value="USP"/>
</dbReference>
<dbReference type="GO" id="GO:0016579">
    <property type="term" value="P:protein deubiquitination"/>
    <property type="evidence" value="ECO:0007669"/>
    <property type="project" value="InterPro"/>
</dbReference>
<dbReference type="Proteomes" id="UP000692954">
    <property type="component" value="Unassembled WGS sequence"/>
</dbReference>
<dbReference type="AlphaFoldDB" id="A0A8S1KIZ0"/>
<organism evidence="10 11">
    <name type="scientific">Paramecium sonneborni</name>
    <dbReference type="NCBI Taxonomy" id="65129"/>
    <lineage>
        <taxon>Eukaryota</taxon>
        <taxon>Sar</taxon>
        <taxon>Alveolata</taxon>
        <taxon>Ciliophora</taxon>
        <taxon>Intramacronucleata</taxon>
        <taxon>Oligohymenophorea</taxon>
        <taxon>Peniculida</taxon>
        <taxon>Parameciidae</taxon>
        <taxon>Paramecium</taxon>
    </lineage>
</organism>
<evidence type="ECO:0000256" key="6">
    <source>
        <dbReference type="ARBA" id="ARBA00022801"/>
    </source>
</evidence>
<evidence type="ECO:0000313" key="10">
    <source>
        <dbReference type="EMBL" id="CAD8054281.1"/>
    </source>
</evidence>
<keyword evidence="5" id="KW-0833">Ubl conjugation pathway</keyword>
<dbReference type="Pfam" id="PF06337">
    <property type="entry name" value="DUSP"/>
    <property type="match status" value="1"/>
</dbReference>
<accession>A0A8S1KIZ0</accession>